<accession>A0ABZ1ZSM7</accession>
<evidence type="ECO:0000256" key="4">
    <source>
        <dbReference type="ARBA" id="ARBA00022969"/>
    </source>
</evidence>
<dbReference type="Proteomes" id="UP001431926">
    <property type="component" value="Chromosome"/>
</dbReference>
<comment type="subcellular location">
    <subcellularLocation>
        <location evidence="1">Cell septum</location>
    </subcellularLocation>
</comment>
<dbReference type="InterPro" id="IPR006776">
    <property type="entry name" value="SsgB"/>
</dbReference>
<evidence type="ECO:0000313" key="8">
    <source>
        <dbReference type="EMBL" id="WUX41769.1"/>
    </source>
</evidence>
<gene>
    <name evidence="8" type="ORF">OG367_38545</name>
</gene>
<evidence type="ECO:0000256" key="5">
    <source>
        <dbReference type="ARBA" id="ARBA00023210"/>
    </source>
</evidence>
<evidence type="ECO:0000256" key="7">
    <source>
        <dbReference type="SAM" id="MobiDB-lite"/>
    </source>
</evidence>
<reference evidence="8" key="1">
    <citation type="submission" date="2022-10" db="EMBL/GenBank/DDBJ databases">
        <title>The complete genomes of actinobacterial strains from the NBC collection.</title>
        <authorList>
            <person name="Joergensen T.S."/>
            <person name="Alvarez Arevalo M."/>
            <person name="Sterndorff E.B."/>
            <person name="Faurdal D."/>
            <person name="Vuksanovic O."/>
            <person name="Mourched A.-S."/>
            <person name="Charusanti P."/>
            <person name="Shaw S."/>
            <person name="Blin K."/>
            <person name="Weber T."/>
        </authorList>
    </citation>
    <scope>NUCLEOTIDE SEQUENCE</scope>
    <source>
        <strain evidence="8">NBC_01436</strain>
    </source>
</reference>
<proteinExistence type="inferred from homology"/>
<dbReference type="EMBL" id="CP109491">
    <property type="protein sequence ID" value="WUX41769.1"/>
    <property type="molecule type" value="Genomic_DNA"/>
</dbReference>
<evidence type="ECO:0000256" key="1">
    <source>
        <dbReference type="ARBA" id="ARBA00004431"/>
    </source>
</evidence>
<protein>
    <submittedName>
        <fullName evidence="8">SsgA family sporulation/cell division regulator</fullName>
    </submittedName>
</protein>
<evidence type="ECO:0000256" key="3">
    <source>
        <dbReference type="ARBA" id="ARBA00022618"/>
    </source>
</evidence>
<keyword evidence="3" id="KW-0132">Cell division</keyword>
<comment type="similarity">
    <text evidence="2">Belongs to the SsgA family.</text>
</comment>
<feature type="region of interest" description="Disordered" evidence="7">
    <location>
        <begin position="100"/>
        <end position="129"/>
    </location>
</feature>
<evidence type="ECO:0000256" key="6">
    <source>
        <dbReference type="ARBA" id="ARBA00023306"/>
    </source>
</evidence>
<evidence type="ECO:0000256" key="2">
    <source>
        <dbReference type="ARBA" id="ARBA00009323"/>
    </source>
</evidence>
<organism evidence="8 9">
    <name type="scientific">Streptomyces anulatus</name>
    <name type="common">Streptomyces chrysomallus</name>
    <dbReference type="NCBI Taxonomy" id="1892"/>
    <lineage>
        <taxon>Bacteria</taxon>
        <taxon>Bacillati</taxon>
        <taxon>Actinomycetota</taxon>
        <taxon>Actinomycetes</taxon>
        <taxon>Kitasatosporales</taxon>
        <taxon>Streptomycetaceae</taxon>
        <taxon>Streptomyces</taxon>
    </lineage>
</organism>
<keyword evidence="6" id="KW-0131">Cell cycle</keyword>
<keyword evidence="5" id="KW-0717">Septation</keyword>
<keyword evidence="4" id="KW-0749">Sporulation</keyword>
<dbReference type="InterPro" id="IPR038658">
    <property type="entry name" value="SsgB_sf"/>
</dbReference>
<dbReference type="Gene3D" id="2.30.31.20">
    <property type="entry name" value="Sporulation-specific cell division protein SsgB"/>
    <property type="match status" value="1"/>
</dbReference>
<evidence type="ECO:0000313" key="9">
    <source>
        <dbReference type="Proteomes" id="UP001431926"/>
    </source>
</evidence>
<dbReference type="Pfam" id="PF04686">
    <property type="entry name" value="SsgA"/>
    <property type="match status" value="1"/>
</dbReference>
<name>A0ABZ1ZSM7_STRAQ</name>
<keyword evidence="9" id="KW-1185">Reference proteome</keyword>
<sequence>MNSQNITKEAVADTVARVRQLKRRVSPAVHPRIDACLDELQALYRKLATGQEPQPTEADSALHIVAFVAQLERTSLATPAASALSSRTPTSALRRIAQHTVSVETSSDGAAGTDDTPAPKSSTGRRAPVRDFFQRLHAGNQTRRPAKRYEAAWHISTRGDTEVRCEFTLRLVMPDSSFIPVPATGIYRTEDPYAAQMAFHTGADETVDWFFSRELLTAGTRTPAGSGDVRIWPAGGRARTPTVCIALGSEEGEALMEAPAGAIQAFLRASHRLIPPGEEHKHVNFDALPVLGVPPVDSP</sequence>